<sequence length="39" mass="4630">MEARARRSSLSVSNRWIRAWRRLIARCSLSTLTDAINRR</sequence>
<proteinExistence type="predicted"/>
<evidence type="ECO:0000313" key="1">
    <source>
        <dbReference type="EMBL" id="BBO30450.1"/>
    </source>
</evidence>
<dbReference type="Proteomes" id="UP000326837">
    <property type="component" value="Chromosome"/>
</dbReference>
<dbReference type="AlphaFoldDB" id="A0A5K7X1V3"/>
<name>A0A5K7X1V3_9BACT</name>
<gene>
    <name evidence="1" type="ORF">PLANPX_0062</name>
</gene>
<evidence type="ECO:0000313" key="2">
    <source>
        <dbReference type="Proteomes" id="UP000326837"/>
    </source>
</evidence>
<dbReference type="EMBL" id="AP021861">
    <property type="protein sequence ID" value="BBO30450.1"/>
    <property type="molecule type" value="Genomic_DNA"/>
</dbReference>
<accession>A0A5K7X1V3</accession>
<reference evidence="2" key="1">
    <citation type="submission" date="2019-10" db="EMBL/GenBank/DDBJ databases">
        <title>Lacipirellula parvula gen. nov., sp. nov., representing a lineage of planctomycetes widespread in freshwater anoxic habitats, and description of the family Lacipirellulaceae.</title>
        <authorList>
            <person name="Dedysh S.N."/>
            <person name="Kulichevskaya I.S."/>
            <person name="Beletsky A.V."/>
            <person name="Rakitin A.L."/>
            <person name="Mardanov A.V."/>
            <person name="Ivanova A.A."/>
            <person name="Saltykova V.X."/>
            <person name="Rijpstra W.I.C."/>
            <person name="Sinninghe Damste J.S."/>
            <person name="Ravin N.V."/>
        </authorList>
    </citation>
    <scope>NUCLEOTIDE SEQUENCE [LARGE SCALE GENOMIC DNA]</scope>
    <source>
        <strain evidence="2">PX69</strain>
    </source>
</reference>
<organism evidence="1 2">
    <name type="scientific">Lacipirellula parvula</name>
    <dbReference type="NCBI Taxonomy" id="2650471"/>
    <lineage>
        <taxon>Bacteria</taxon>
        <taxon>Pseudomonadati</taxon>
        <taxon>Planctomycetota</taxon>
        <taxon>Planctomycetia</taxon>
        <taxon>Pirellulales</taxon>
        <taxon>Lacipirellulaceae</taxon>
        <taxon>Lacipirellula</taxon>
    </lineage>
</organism>
<protein>
    <submittedName>
        <fullName evidence="1">Uncharacterized protein</fullName>
    </submittedName>
</protein>
<keyword evidence="2" id="KW-1185">Reference proteome</keyword>
<dbReference type="KEGG" id="lpav:PLANPX_0062"/>